<dbReference type="InterPro" id="IPR006091">
    <property type="entry name" value="Acyl-CoA_Oxase/DH_mid-dom"/>
</dbReference>
<dbReference type="InterPro" id="IPR009100">
    <property type="entry name" value="AcylCoA_DH/oxidase_NM_dom_sf"/>
</dbReference>
<dbReference type="Pfam" id="PF02770">
    <property type="entry name" value="Acyl-CoA_dh_M"/>
    <property type="match status" value="1"/>
</dbReference>
<dbReference type="SUPFAM" id="SSF56645">
    <property type="entry name" value="Acyl-CoA dehydrogenase NM domain-like"/>
    <property type="match status" value="1"/>
</dbReference>
<dbReference type="Proteomes" id="UP001596353">
    <property type="component" value="Unassembled WGS sequence"/>
</dbReference>
<name>A0ABW2BE36_9RHOB</name>
<dbReference type="InterPro" id="IPR006089">
    <property type="entry name" value="Acyl-CoA_DH_CS"/>
</dbReference>
<comment type="caution">
    <text evidence="3">The sequence shown here is derived from an EMBL/GenBank/DDBJ whole genome shotgun (WGS) entry which is preliminary data.</text>
</comment>
<accession>A0ABW2BE36</accession>
<feature type="region of interest" description="Disordered" evidence="1">
    <location>
        <begin position="1"/>
        <end position="28"/>
    </location>
</feature>
<sequence>MIASFALTEPDAGSDAGSLRTTARRDGNDFLLNGTKRYITNAPRADLFTVFARTNPEAEGSAA</sequence>
<protein>
    <submittedName>
        <fullName evidence="3">Acyl-CoA dehydrogenase family protein</fullName>
    </submittedName>
</protein>
<dbReference type="PROSITE" id="PS00072">
    <property type="entry name" value="ACYL_COA_DH_1"/>
    <property type="match status" value="1"/>
</dbReference>
<evidence type="ECO:0000313" key="4">
    <source>
        <dbReference type="Proteomes" id="UP001596353"/>
    </source>
</evidence>
<gene>
    <name evidence="3" type="ORF">ACFQFQ_32115</name>
</gene>
<proteinExistence type="predicted"/>
<dbReference type="EMBL" id="JBHSWG010000009">
    <property type="protein sequence ID" value="MFC6763197.1"/>
    <property type="molecule type" value="Genomic_DNA"/>
</dbReference>
<evidence type="ECO:0000259" key="2">
    <source>
        <dbReference type="Pfam" id="PF02770"/>
    </source>
</evidence>
<dbReference type="PANTHER" id="PTHR43884:SF12">
    <property type="entry name" value="ISOVALERYL-COA DEHYDROGENASE, MITOCHONDRIAL-RELATED"/>
    <property type="match status" value="1"/>
</dbReference>
<dbReference type="Gene3D" id="2.40.110.10">
    <property type="entry name" value="Butyryl-CoA Dehydrogenase, subunit A, domain 2"/>
    <property type="match status" value="1"/>
</dbReference>
<dbReference type="InterPro" id="IPR046373">
    <property type="entry name" value="Acyl-CoA_Oxase/DH_mid-dom_sf"/>
</dbReference>
<reference evidence="4" key="1">
    <citation type="journal article" date="2019" name="Int. J. Syst. Evol. Microbiol.">
        <title>The Global Catalogue of Microorganisms (GCM) 10K type strain sequencing project: providing services to taxonomists for standard genome sequencing and annotation.</title>
        <authorList>
            <consortium name="The Broad Institute Genomics Platform"/>
            <consortium name="The Broad Institute Genome Sequencing Center for Infectious Disease"/>
            <person name="Wu L."/>
            <person name="Ma J."/>
        </authorList>
    </citation>
    <scope>NUCLEOTIDE SEQUENCE [LARGE SCALE GENOMIC DNA]</scope>
    <source>
        <strain evidence="4">CCUG 66188</strain>
    </source>
</reference>
<feature type="domain" description="Acyl-CoA oxidase/dehydrogenase middle" evidence="2">
    <location>
        <begin position="4"/>
        <end position="58"/>
    </location>
</feature>
<evidence type="ECO:0000256" key="1">
    <source>
        <dbReference type="SAM" id="MobiDB-lite"/>
    </source>
</evidence>
<evidence type="ECO:0000313" key="3">
    <source>
        <dbReference type="EMBL" id="MFC6763197.1"/>
    </source>
</evidence>
<organism evidence="3 4">
    <name type="scientific">Sulfitobacter porphyrae</name>
    <dbReference type="NCBI Taxonomy" id="1246864"/>
    <lineage>
        <taxon>Bacteria</taxon>
        <taxon>Pseudomonadati</taxon>
        <taxon>Pseudomonadota</taxon>
        <taxon>Alphaproteobacteria</taxon>
        <taxon>Rhodobacterales</taxon>
        <taxon>Roseobacteraceae</taxon>
        <taxon>Sulfitobacter</taxon>
    </lineage>
</organism>
<dbReference type="PANTHER" id="PTHR43884">
    <property type="entry name" value="ACYL-COA DEHYDROGENASE"/>
    <property type="match status" value="1"/>
</dbReference>
<keyword evidence="4" id="KW-1185">Reference proteome</keyword>